<dbReference type="PROSITE" id="PS51186">
    <property type="entry name" value="GNAT"/>
    <property type="match status" value="1"/>
</dbReference>
<dbReference type="InterPro" id="IPR016181">
    <property type="entry name" value="Acyl_CoA_acyltransferase"/>
</dbReference>
<evidence type="ECO:0000259" key="1">
    <source>
        <dbReference type="PROSITE" id="PS51186"/>
    </source>
</evidence>
<dbReference type="EMBL" id="BKDJ01000006">
    <property type="protein sequence ID" value="GER23039.1"/>
    <property type="molecule type" value="Genomic_DNA"/>
</dbReference>
<comment type="caution">
    <text evidence="2">The sequence shown here is derived from an EMBL/GenBank/DDBJ whole genome shotgun (WGS) entry which is preliminary data.</text>
</comment>
<dbReference type="AlphaFoldDB" id="A0A5A7NQP6"/>
<gene>
    <name evidence="2" type="ORF">NCCP1664_15350</name>
</gene>
<dbReference type="InterPro" id="IPR000182">
    <property type="entry name" value="GNAT_dom"/>
</dbReference>
<name>A0A5A7NQP6_9MICC</name>
<dbReference type="PANTHER" id="PTHR43610:SF1">
    <property type="entry name" value="N-ACETYLTRANSFERASE DOMAIN-CONTAINING PROTEIN"/>
    <property type="match status" value="1"/>
</dbReference>
<dbReference type="PANTHER" id="PTHR43610">
    <property type="entry name" value="BLL6696 PROTEIN"/>
    <property type="match status" value="1"/>
</dbReference>
<dbReference type="Gene3D" id="3.40.630.30">
    <property type="match status" value="1"/>
</dbReference>
<keyword evidence="2" id="KW-0808">Transferase</keyword>
<evidence type="ECO:0000313" key="2">
    <source>
        <dbReference type="EMBL" id="GER23039.1"/>
    </source>
</evidence>
<sequence length="201" mass="22329">MAEAAFAFKPTLQGERTLLRPFQSQDIEAMGPILADPEVLHLTGSVHASAELVGRPTALDAKTRHWYRTRADQPDRMDLAVVDPGTGECVGEIVLNNWEPGNQTCSLRILLGPRGRGRGLGTEAIRLLLDYAFAQTDLFRIELEVYSFNTRALRVYERVGFIPEGRRRAAHVFDGVRFDAITMSVLLPDWMEGTAPADPLP</sequence>
<protein>
    <submittedName>
        <fullName evidence="2">Acetyltransferase</fullName>
    </submittedName>
</protein>
<dbReference type="Pfam" id="PF13302">
    <property type="entry name" value="Acetyltransf_3"/>
    <property type="match status" value="1"/>
</dbReference>
<dbReference type="Proteomes" id="UP000325307">
    <property type="component" value="Unassembled WGS sequence"/>
</dbReference>
<organism evidence="2 3">
    <name type="scientific">Zafaria cholistanensis</name>
    <dbReference type="NCBI Taxonomy" id="1682741"/>
    <lineage>
        <taxon>Bacteria</taxon>
        <taxon>Bacillati</taxon>
        <taxon>Actinomycetota</taxon>
        <taxon>Actinomycetes</taxon>
        <taxon>Micrococcales</taxon>
        <taxon>Micrococcaceae</taxon>
        <taxon>Zafaria</taxon>
    </lineage>
</organism>
<reference evidence="2 3" key="1">
    <citation type="submission" date="2019-09" db="EMBL/GenBank/DDBJ databases">
        <title>Arthrobacter zafarii sp. nov., a moderately thermotolerant and halotolerant actinobacterium isolated from Cholistan desert soil of Pakistan.</title>
        <authorList>
            <person name="Amin A."/>
            <person name="Ahmed I."/>
            <person name="Khalid N."/>
            <person name="Schumann P."/>
            <person name="Busse H.J."/>
            <person name="Khan I.U."/>
            <person name="Li S."/>
            <person name="Li W.J."/>
        </authorList>
    </citation>
    <scope>NUCLEOTIDE SEQUENCE [LARGE SCALE GENOMIC DNA]</scope>
    <source>
        <strain evidence="2 3">NCCP-1664</strain>
    </source>
</reference>
<dbReference type="GO" id="GO:0016747">
    <property type="term" value="F:acyltransferase activity, transferring groups other than amino-acyl groups"/>
    <property type="evidence" value="ECO:0007669"/>
    <property type="project" value="InterPro"/>
</dbReference>
<proteinExistence type="predicted"/>
<dbReference type="OrthoDB" id="9814648at2"/>
<keyword evidence="3" id="KW-1185">Reference proteome</keyword>
<evidence type="ECO:0000313" key="3">
    <source>
        <dbReference type="Proteomes" id="UP000325307"/>
    </source>
</evidence>
<accession>A0A5A7NQP6</accession>
<dbReference type="RefSeq" id="WP_149956643.1">
    <property type="nucleotide sequence ID" value="NZ_BKDJ01000006.1"/>
</dbReference>
<feature type="domain" description="N-acetyltransferase" evidence="1">
    <location>
        <begin position="17"/>
        <end position="188"/>
    </location>
</feature>
<dbReference type="SUPFAM" id="SSF55729">
    <property type="entry name" value="Acyl-CoA N-acyltransferases (Nat)"/>
    <property type="match status" value="1"/>
</dbReference>